<reference evidence="3" key="1">
    <citation type="submission" date="2016-04" db="EMBL/GenBank/DDBJ databases">
        <authorList>
            <person name="Chen L."/>
            <person name="Zhuang W."/>
            <person name="Wang G."/>
        </authorList>
    </citation>
    <scope>NUCLEOTIDE SEQUENCE [LARGE SCALE GENOMIC DNA]</scope>
    <source>
        <strain evidence="3">208</strain>
    </source>
</reference>
<keyword evidence="1" id="KW-0046">Antibiotic resistance</keyword>
<dbReference type="AlphaFoldDB" id="A0A1V9G1W8"/>
<accession>A0A1V9G1W8</accession>
<keyword evidence="3" id="KW-1185">Reference proteome</keyword>
<dbReference type="RefSeq" id="WP_081163602.1">
    <property type="nucleotide sequence ID" value="NZ_LWBP01000089.1"/>
</dbReference>
<dbReference type="Gene3D" id="3.10.180.10">
    <property type="entry name" value="2,3-Dihydroxybiphenyl 1,2-Dioxygenase, domain 1"/>
    <property type="match status" value="1"/>
</dbReference>
<dbReference type="CDD" id="cd08349">
    <property type="entry name" value="BLMA_like"/>
    <property type="match status" value="1"/>
</dbReference>
<organism evidence="2 3">
    <name type="scientific">Niastella populi</name>
    <dbReference type="NCBI Taxonomy" id="550983"/>
    <lineage>
        <taxon>Bacteria</taxon>
        <taxon>Pseudomonadati</taxon>
        <taxon>Bacteroidota</taxon>
        <taxon>Chitinophagia</taxon>
        <taxon>Chitinophagales</taxon>
        <taxon>Chitinophagaceae</taxon>
        <taxon>Niastella</taxon>
    </lineage>
</organism>
<evidence type="ECO:0000313" key="2">
    <source>
        <dbReference type="EMBL" id="OQP64611.1"/>
    </source>
</evidence>
<sequence>MPETNDRSYAIPLLPCTSINETEKFYKALGAVVTYKQKIPNNYIAFRLNDLEVHFFALKQLAPAGNYSTCYLMVTEIDRFYETCRAGLKTLYNKVPLKGTPRINPLKDMPAYGVRQFIIVDPSGNYIRIGQPIQKKDSLVFAENNTAPVIGTPLAKAYELGSRLADSHGDFETAARALDKALAAPDVNDKFNLLKVLILRADVALRLQDGDRFSELINAAEELIMTFSDSEVLEERRLLAELKAG</sequence>
<proteinExistence type="predicted"/>
<name>A0A1V9G1W8_9BACT</name>
<dbReference type="GO" id="GO:0046677">
    <property type="term" value="P:response to antibiotic"/>
    <property type="evidence" value="ECO:0007669"/>
    <property type="project" value="UniProtKB-KW"/>
</dbReference>
<dbReference type="STRING" id="550983.A4R26_16325"/>
<evidence type="ECO:0000256" key="1">
    <source>
        <dbReference type="ARBA" id="ARBA00023251"/>
    </source>
</evidence>
<dbReference type="InterPro" id="IPR029068">
    <property type="entry name" value="Glyas_Bleomycin-R_OHBP_Dase"/>
</dbReference>
<evidence type="ECO:0008006" key="4">
    <source>
        <dbReference type="Google" id="ProtNLM"/>
    </source>
</evidence>
<evidence type="ECO:0000313" key="3">
    <source>
        <dbReference type="Proteomes" id="UP000192276"/>
    </source>
</evidence>
<dbReference type="InterPro" id="IPR000335">
    <property type="entry name" value="Bleomycin-R"/>
</dbReference>
<comment type="caution">
    <text evidence="2">The sequence shown here is derived from an EMBL/GenBank/DDBJ whole genome shotgun (WGS) entry which is preliminary data.</text>
</comment>
<dbReference type="Proteomes" id="UP000192276">
    <property type="component" value="Unassembled WGS sequence"/>
</dbReference>
<protein>
    <recommendedName>
        <fullName evidence="4">Bleomycin resistance protein</fullName>
    </recommendedName>
</protein>
<dbReference type="OrthoDB" id="6624781at2"/>
<dbReference type="EMBL" id="LWBP01000089">
    <property type="protein sequence ID" value="OQP64611.1"/>
    <property type="molecule type" value="Genomic_DNA"/>
</dbReference>
<gene>
    <name evidence="2" type="ORF">A4R26_16325</name>
</gene>
<dbReference type="SUPFAM" id="SSF54593">
    <property type="entry name" value="Glyoxalase/Bleomycin resistance protein/Dihydroxybiphenyl dioxygenase"/>
    <property type="match status" value="1"/>
</dbReference>